<dbReference type="PANTHER" id="PTHR11743">
    <property type="entry name" value="VOLTAGE-DEPENDENT ANION-SELECTIVE CHANNEL"/>
    <property type="match status" value="1"/>
</dbReference>
<dbReference type="Gramene" id="Psat01G0342700-T1">
    <property type="protein sequence ID" value="KAI5445166.1"/>
    <property type="gene ID" value="KIW84_013427"/>
</dbReference>
<protein>
    <submittedName>
        <fullName evidence="2">Mitochondrial porin</fullName>
    </submittedName>
</protein>
<dbReference type="GO" id="GO:0008308">
    <property type="term" value="F:voltage-gated monoatomic anion channel activity"/>
    <property type="evidence" value="ECO:0007669"/>
    <property type="project" value="InterPro"/>
</dbReference>
<accession>A0A9D5BKC8</accession>
<keyword evidence="3" id="KW-1185">Reference proteome</keyword>
<evidence type="ECO:0000313" key="3">
    <source>
        <dbReference type="Proteomes" id="UP001058974"/>
    </source>
</evidence>
<dbReference type="Gene3D" id="2.40.160.10">
    <property type="entry name" value="Porin"/>
    <property type="match status" value="1"/>
</dbReference>
<dbReference type="PANTHER" id="PTHR11743:SF60">
    <property type="entry name" value="MITOCHONDRIAL OUTER MEMBRANE PROTEIN PORIN 1"/>
    <property type="match status" value="1"/>
</dbReference>
<dbReference type="InterPro" id="IPR042101">
    <property type="entry name" value="SRP54_N_sf"/>
</dbReference>
<dbReference type="Gene3D" id="1.20.120.140">
    <property type="entry name" value="Signal recognition particle SRP54, nucleotide-binding domain"/>
    <property type="match status" value="1"/>
</dbReference>
<dbReference type="InterPro" id="IPR023614">
    <property type="entry name" value="Porin_dom_sf"/>
</dbReference>
<dbReference type="Proteomes" id="UP001058974">
    <property type="component" value="Chromosome 1"/>
</dbReference>
<dbReference type="GO" id="GO:0005741">
    <property type="term" value="C:mitochondrial outer membrane"/>
    <property type="evidence" value="ECO:0007669"/>
    <property type="project" value="InterPro"/>
</dbReference>
<sequence length="256" mass="27642">MITKPALEALKDRLMTENVAEEIAEKLCESVTASEEKPDDNTYSSVNSAISIEDSTLTSQVSTSSCQLRKNSLPQITSSILLELPFHFQKIILNRPAKIHYDNQEDIQPQAAAAVAATIAITSSRTKKGELFLGDVNTQLKNKNITTDIKADTNSNLFTTITVNEPAPGVKAILSFKVPEQTSGKVELQYLHEYAGISSSVGLKANPIVNFSSVIGTNALAFGADISFDTKLGELTKSNVAVNFVKDDLIGSFDSK</sequence>
<proteinExistence type="inferred from homology"/>
<evidence type="ECO:0000256" key="1">
    <source>
        <dbReference type="ARBA" id="ARBA00009624"/>
    </source>
</evidence>
<gene>
    <name evidence="2" type="ORF">KIW84_013427</name>
</gene>
<dbReference type="Pfam" id="PF01459">
    <property type="entry name" value="Porin_3"/>
    <property type="match status" value="1"/>
</dbReference>
<dbReference type="InterPro" id="IPR027246">
    <property type="entry name" value="Porin_Euk/Tom40"/>
</dbReference>
<organism evidence="2 3">
    <name type="scientific">Pisum sativum</name>
    <name type="common">Garden pea</name>
    <name type="synonym">Lathyrus oleraceus</name>
    <dbReference type="NCBI Taxonomy" id="3888"/>
    <lineage>
        <taxon>Eukaryota</taxon>
        <taxon>Viridiplantae</taxon>
        <taxon>Streptophyta</taxon>
        <taxon>Embryophyta</taxon>
        <taxon>Tracheophyta</taxon>
        <taxon>Spermatophyta</taxon>
        <taxon>Magnoliopsida</taxon>
        <taxon>eudicotyledons</taxon>
        <taxon>Gunneridae</taxon>
        <taxon>Pentapetalae</taxon>
        <taxon>rosids</taxon>
        <taxon>fabids</taxon>
        <taxon>Fabales</taxon>
        <taxon>Fabaceae</taxon>
        <taxon>Papilionoideae</taxon>
        <taxon>50 kb inversion clade</taxon>
        <taxon>NPAAA clade</taxon>
        <taxon>Hologalegina</taxon>
        <taxon>IRL clade</taxon>
        <taxon>Fabeae</taxon>
        <taxon>Lathyrus</taxon>
    </lineage>
</organism>
<name>A0A9D5BKC8_PEA</name>
<comment type="similarity">
    <text evidence="1">Belongs to the eukaryotic mitochondrial porin (TC 1.B.8.1) family.</text>
</comment>
<reference evidence="2 3" key="1">
    <citation type="journal article" date="2022" name="Nat. Genet.">
        <title>Improved pea reference genome and pan-genome highlight genomic features and evolutionary characteristics.</title>
        <authorList>
            <person name="Yang T."/>
            <person name="Liu R."/>
            <person name="Luo Y."/>
            <person name="Hu S."/>
            <person name="Wang D."/>
            <person name="Wang C."/>
            <person name="Pandey M.K."/>
            <person name="Ge S."/>
            <person name="Xu Q."/>
            <person name="Li N."/>
            <person name="Li G."/>
            <person name="Huang Y."/>
            <person name="Saxena R.K."/>
            <person name="Ji Y."/>
            <person name="Li M."/>
            <person name="Yan X."/>
            <person name="He Y."/>
            <person name="Liu Y."/>
            <person name="Wang X."/>
            <person name="Xiang C."/>
            <person name="Varshney R.K."/>
            <person name="Ding H."/>
            <person name="Gao S."/>
            <person name="Zong X."/>
        </authorList>
    </citation>
    <scope>NUCLEOTIDE SEQUENCE [LARGE SCALE GENOMIC DNA]</scope>
    <source>
        <strain evidence="2 3">cv. Zhongwan 6</strain>
    </source>
</reference>
<dbReference type="InterPro" id="IPR001925">
    <property type="entry name" value="Porin_Euk"/>
</dbReference>
<comment type="caution">
    <text evidence="2">The sequence shown here is derived from an EMBL/GenBank/DDBJ whole genome shotgun (WGS) entry which is preliminary data.</text>
</comment>
<dbReference type="AlphaFoldDB" id="A0A9D5BKC8"/>
<evidence type="ECO:0000313" key="2">
    <source>
        <dbReference type="EMBL" id="KAI5445166.1"/>
    </source>
</evidence>
<dbReference type="EMBL" id="JAMSHJ010000001">
    <property type="protein sequence ID" value="KAI5445166.1"/>
    <property type="molecule type" value="Genomic_DNA"/>
</dbReference>